<evidence type="ECO:0000256" key="1">
    <source>
        <dbReference type="ARBA" id="ARBA00022741"/>
    </source>
</evidence>
<keyword evidence="2 4" id="KW-0067">ATP-binding</keyword>
<evidence type="ECO:0000259" key="3">
    <source>
        <dbReference type="PROSITE" id="PS50893"/>
    </source>
</evidence>
<evidence type="ECO:0000313" key="6">
    <source>
        <dbReference type="Proteomes" id="UP000036168"/>
    </source>
</evidence>
<dbReference type="PANTHER" id="PTHR43158:SF1">
    <property type="entry name" value="ABC TRANSPORTER, ATP-BINDING PROTEIN"/>
    <property type="match status" value="1"/>
</dbReference>
<dbReference type="EMBL" id="LECW02000034">
    <property type="protein sequence ID" value="KRT92149.1"/>
    <property type="molecule type" value="Genomic_DNA"/>
</dbReference>
<name>A0A0J6F307_9BACI</name>
<accession>A0A0J6F307</accession>
<sequence>MIELKNVTKKYGKQFALKDASLSLSPGKIYGITGPNGSGKSTMLKLIAGLVYPDSGTVSVGNDPAARSMSKSIAYLTELDMFYEPFRVKDAVYYYESQFADFQLDQAFDLLKEMKIDGEQKIRNLSKGNRGRLKLTLTLARKAPVVLLDEPLSGLDPLVRESIVKSLISYLDLEKQTVLIATHEINEIEQILDEVIVVLNGRIEDKRNVEELREEFGVSLLQWFKTFLKDK</sequence>
<dbReference type="Proteomes" id="UP000036168">
    <property type="component" value="Unassembled WGS sequence"/>
</dbReference>
<proteinExistence type="predicted"/>
<gene>
    <name evidence="4" type="ORF">AB447_204345</name>
    <name evidence="5" type="ORF">P8828_18800</name>
</gene>
<dbReference type="PROSITE" id="PS50893">
    <property type="entry name" value="ABC_TRANSPORTER_2"/>
    <property type="match status" value="1"/>
</dbReference>
<dbReference type="AlphaFoldDB" id="A0A0J6F307"/>
<organism evidence="4 6">
    <name type="scientific">Bacillus glycinifermentans</name>
    <dbReference type="NCBI Taxonomy" id="1664069"/>
    <lineage>
        <taxon>Bacteria</taxon>
        <taxon>Bacillati</taxon>
        <taxon>Bacillota</taxon>
        <taxon>Bacilli</taxon>
        <taxon>Bacillales</taxon>
        <taxon>Bacillaceae</taxon>
        <taxon>Bacillus</taxon>
    </lineage>
</organism>
<keyword evidence="7" id="KW-1185">Reference proteome</keyword>
<evidence type="ECO:0000313" key="4">
    <source>
        <dbReference type="EMBL" id="KRT92149.1"/>
    </source>
</evidence>
<dbReference type="GO" id="GO:0016887">
    <property type="term" value="F:ATP hydrolysis activity"/>
    <property type="evidence" value="ECO:0007669"/>
    <property type="project" value="InterPro"/>
</dbReference>
<dbReference type="STRING" id="1664069.BGLY_0986"/>
<reference evidence="4" key="2">
    <citation type="submission" date="2015-10" db="EMBL/GenBank/DDBJ databases">
        <authorList>
            <person name="Gilbert D.G."/>
        </authorList>
    </citation>
    <scope>NUCLEOTIDE SEQUENCE</scope>
    <source>
        <strain evidence="4">GO-13</strain>
    </source>
</reference>
<dbReference type="Gene3D" id="3.40.50.300">
    <property type="entry name" value="P-loop containing nucleotide triphosphate hydrolases"/>
    <property type="match status" value="1"/>
</dbReference>
<dbReference type="PATRIC" id="fig|1664069.3.peg.167"/>
<dbReference type="InterPro" id="IPR027417">
    <property type="entry name" value="P-loop_NTPase"/>
</dbReference>
<protein>
    <submittedName>
        <fullName evidence="4 5">ABC transporter ATP-binding protein</fullName>
    </submittedName>
</protein>
<dbReference type="SUPFAM" id="SSF52540">
    <property type="entry name" value="P-loop containing nucleoside triphosphate hydrolases"/>
    <property type="match status" value="1"/>
</dbReference>
<dbReference type="SMART" id="SM00382">
    <property type="entry name" value="AAA"/>
    <property type="match status" value="1"/>
</dbReference>
<evidence type="ECO:0000313" key="5">
    <source>
        <dbReference type="EMBL" id="MEC0486831.1"/>
    </source>
</evidence>
<feature type="domain" description="ABC transporter" evidence="3">
    <location>
        <begin position="2"/>
        <end position="225"/>
    </location>
</feature>
<reference evidence="5 7" key="3">
    <citation type="submission" date="2023-03" db="EMBL/GenBank/DDBJ databases">
        <title>Agriculturally important microbes genome sequencing.</title>
        <authorList>
            <person name="Dunlap C."/>
        </authorList>
    </citation>
    <scope>NUCLEOTIDE SEQUENCE [LARGE SCALE GENOMIC DNA]</scope>
    <source>
        <strain evidence="5 7">CBP-3203</strain>
    </source>
</reference>
<dbReference type="CDD" id="cd03230">
    <property type="entry name" value="ABC_DR_subfamily_A"/>
    <property type="match status" value="1"/>
</dbReference>
<accession>A0A0J6HNK6</accession>
<evidence type="ECO:0000256" key="2">
    <source>
        <dbReference type="ARBA" id="ARBA00022840"/>
    </source>
</evidence>
<dbReference type="InterPro" id="IPR003439">
    <property type="entry name" value="ABC_transporter-like_ATP-bd"/>
</dbReference>
<dbReference type="RefSeq" id="WP_048353495.1">
    <property type="nucleotide sequence ID" value="NZ_CP023481.1"/>
</dbReference>
<keyword evidence="1" id="KW-0547">Nucleotide-binding</keyword>
<dbReference type="OrthoDB" id="9804819at2"/>
<dbReference type="Pfam" id="PF00005">
    <property type="entry name" value="ABC_tran"/>
    <property type="match status" value="1"/>
</dbReference>
<dbReference type="Proteomes" id="UP001341297">
    <property type="component" value="Unassembled WGS sequence"/>
</dbReference>
<dbReference type="InterPro" id="IPR003593">
    <property type="entry name" value="AAA+_ATPase"/>
</dbReference>
<reference evidence="4 6" key="1">
    <citation type="journal article" date="2015" name="Int. J. Syst. Evol. Microbiol.">
        <title>Bacillus glycinifermentans sp. nov., isolated from fermented soybean paste.</title>
        <authorList>
            <person name="Kim S.J."/>
            <person name="Dunlap C.A."/>
            <person name="Kwon S.W."/>
            <person name="Rooney A.P."/>
        </authorList>
    </citation>
    <scope>NUCLEOTIDE SEQUENCE [LARGE SCALE GENOMIC DNA]</scope>
    <source>
        <strain evidence="4 6">GO-13</strain>
    </source>
</reference>
<dbReference type="EMBL" id="JARRTL010000024">
    <property type="protein sequence ID" value="MEC0486831.1"/>
    <property type="molecule type" value="Genomic_DNA"/>
</dbReference>
<comment type="caution">
    <text evidence="4">The sequence shown here is derived from an EMBL/GenBank/DDBJ whole genome shotgun (WGS) entry which is preliminary data.</text>
</comment>
<dbReference type="PANTHER" id="PTHR43158">
    <property type="entry name" value="SKFA PEPTIDE EXPORT ATP-BINDING PROTEIN SKFE"/>
    <property type="match status" value="1"/>
</dbReference>
<dbReference type="GO" id="GO:0005524">
    <property type="term" value="F:ATP binding"/>
    <property type="evidence" value="ECO:0007669"/>
    <property type="project" value="UniProtKB-KW"/>
</dbReference>
<evidence type="ECO:0000313" key="7">
    <source>
        <dbReference type="Proteomes" id="UP001341297"/>
    </source>
</evidence>